<proteinExistence type="predicted"/>
<keyword evidence="1" id="KW-1133">Transmembrane helix</keyword>
<evidence type="ECO:0000256" key="1">
    <source>
        <dbReference type="SAM" id="Phobius"/>
    </source>
</evidence>
<dbReference type="EMBL" id="FOXA01000011">
    <property type="protein sequence ID" value="SFP71843.1"/>
    <property type="molecule type" value="Genomic_DNA"/>
</dbReference>
<protein>
    <submittedName>
        <fullName evidence="2">Uncharacterized protein</fullName>
    </submittedName>
</protein>
<feature type="transmembrane region" description="Helical" evidence="1">
    <location>
        <begin position="52"/>
        <end position="70"/>
    </location>
</feature>
<evidence type="ECO:0000313" key="3">
    <source>
        <dbReference type="Proteomes" id="UP000199356"/>
    </source>
</evidence>
<dbReference type="OrthoDB" id="7871801at2"/>
<gene>
    <name evidence="2" type="ORF">SAMN04488047_11191</name>
</gene>
<dbReference type="RefSeq" id="WP_093423071.1">
    <property type="nucleotide sequence ID" value="NZ_FOXA01000011.1"/>
</dbReference>
<dbReference type="AlphaFoldDB" id="A0A1I5SM64"/>
<keyword evidence="1" id="KW-0812">Transmembrane</keyword>
<sequence length="89" mass="9899">MRPPREPVFLERQTYRRRRLMDAARLLPLLGAVLFAFPLVWGEDGGSTAVRGLYVFGVWFFLILSAGLMARRLADSDAPPPPEGGDAPE</sequence>
<organism evidence="2 3">
    <name type="scientific">Tranquillimonas alkanivorans</name>
    <dbReference type="NCBI Taxonomy" id="441119"/>
    <lineage>
        <taxon>Bacteria</taxon>
        <taxon>Pseudomonadati</taxon>
        <taxon>Pseudomonadota</taxon>
        <taxon>Alphaproteobacteria</taxon>
        <taxon>Rhodobacterales</taxon>
        <taxon>Roseobacteraceae</taxon>
        <taxon>Tranquillimonas</taxon>
    </lineage>
</organism>
<dbReference type="STRING" id="441119.SAMN04488047_11191"/>
<dbReference type="Proteomes" id="UP000199356">
    <property type="component" value="Unassembled WGS sequence"/>
</dbReference>
<accession>A0A1I5SM64</accession>
<reference evidence="2 3" key="1">
    <citation type="submission" date="2016-10" db="EMBL/GenBank/DDBJ databases">
        <authorList>
            <person name="de Groot N.N."/>
        </authorList>
    </citation>
    <scope>NUCLEOTIDE SEQUENCE [LARGE SCALE GENOMIC DNA]</scope>
    <source>
        <strain evidence="2 3">DSM 19547</strain>
    </source>
</reference>
<name>A0A1I5SM64_9RHOB</name>
<keyword evidence="3" id="KW-1185">Reference proteome</keyword>
<keyword evidence="1" id="KW-0472">Membrane</keyword>
<evidence type="ECO:0000313" key="2">
    <source>
        <dbReference type="EMBL" id="SFP71843.1"/>
    </source>
</evidence>